<evidence type="ECO:0000313" key="10">
    <source>
        <dbReference type="Ensembl" id="ENSMMOP00000004947.1"/>
    </source>
</evidence>
<name>A0A3Q3W0G8_MOLML</name>
<dbReference type="GO" id="GO:0008270">
    <property type="term" value="F:zinc ion binding"/>
    <property type="evidence" value="ECO:0007669"/>
    <property type="project" value="UniProtKB-KW"/>
</dbReference>
<evidence type="ECO:0000259" key="9">
    <source>
        <dbReference type="PROSITE" id="PS51801"/>
    </source>
</evidence>
<evidence type="ECO:0000256" key="3">
    <source>
        <dbReference type="ARBA" id="ARBA00022723"/>
    </source>
</evidence>
<evidence type="ECO:0000256" key="7">
    <source>
        <dbReference type="PROSITE-ProRule" id="PRU01142"/>
    </source>
</evidence>
<keyword evidence="6 8" id="KW-0175">Coiled coil</keyword>
<reference evidence="10" key="2">
    <citation type="submission" date="2025-09" db="UniProtKB">
        <authorList>
            <consortium name="Ensembl"/>
        </authorList>
    </citation>
    <scope>IDENTIFICATION</scope>
</reference>
<dbReference type="Pfam" id="PF12180">
    <property type="entry name" value="EABR"/>
    <property type="match status" value="1"/>
</dbReference>
<dbReference type="GO" id="GO:0071222">
    <property type="term" value="P:cellular response to lipopolysaccharide"/>
    <property type="evidence" value="ECO:0007669"/>
    <property type="project" value="TreeGrafter"/>
</dbReference>
<dbReference type="GO" id="GO:0034134">
    <property type="term" value="P:toll-like receptor 2 signaling pathway"/>
    <property type="evidence" value="ECO:0007669"/>
    <property type="project" value="TreeGrafter"/>
</dbReference>
<dbReference type="GO" id="GO:0070530">
    <property type="term" value="F:K63-linked polyubiquitin modification-dependent protein binding"/>
    <property type="evidence" value="ECO:0007669"/>
    <property type="project" value="InterPro"/>
</dbReference>
<dbReference type="PANTHER" id="PTHR31882:SF6">
    <property type="entry name" value="TNFAIP3-INTERACTING PROTEIN 2"/>
    <property type="match status" value="1"/>
</dbReference>
<dbReference type="GO" id="GO:0043123">
    <property type="term" value="P:positive regulation of canonical NF-kappaB signal transduction"/>
    <property type="evidence" value="ECO:0007669"/>
    <property type="project" value="TreeGrafter"/>
</dbReference>
<evidence type="ECO:0000256" key="2">
    <source>
        <dbReference type="ARBA" id="ARBA00022490"/>
    </source>
</evidence>
<evidence type="ECO:0000256" key="1">
    <source>
        <dbReference type="ARBA" id="ARBA00004496"/>
    </source>
</evidence>
<dbReference type="PROSITE" id="PS51801">
    <property type="entry name" value="ZF_CCHC_NOA"/>
    <property type="match status" value="1"/>
</dbReference>
<dbReference type="Proteomes" id="UP000261620">
    <property type="component" value="Unplaced"/>
</dbReference>
<protein>
    <recommendedName>
        <fullName evidence="9">CCHC NOA-type domain-containing protein</fullName>
    </recommendedName>
</protein>
<dbReference type="Gene3D" id="1.20.5.990">
    <property type="entry name" value="Nemo cc2-lz domain - 1d5 darpin complex"/>
    <property type="match status" value="1"/>
</dbReference>
<reference evidence="10" key="1">
    <citation type="submission" date="2025-08" db="UniProtKB">
        <authorList>
            <consortium name="Ensembl"/>
        </authorList>
    </citation>
    <scope>IDENTIFICATION</scope>
</reference>
<dbReference type="PANTHER" id="PTHR31882">
    <property type="entry name" value="TNFAIP3-INTERACTING PROTEIN COILED COIL FAMILY MEMBER"/>
    <property type="match status" value="1"/>
</dbReference>
<dbReference type="GO" id="GO:0006357">
    <property type="term" value="P:regulation of transcription by RNA polymerase II"/>
    <property type="evidence" value="ECO:0007669"/>
    <property type="project" value="TreeGrafter"/>
</dbReference>
<keyword evidence="11" id="KW-1185">Reference proteome</keyword>
<feature type="coiled-coil region" evidence="8">
    <location>
        <begin position="298"/>
        <end position="346"/>
    </location>
</feature>
<feature type="domain" description="CCHC NOA-type" evidence="9">
    <location>
        <begin position="404"/>
        <end position="436"/>
    </location>
</feature>
<keyword evidence="2" id="KW-0963">Cytoplasm</keyword>
<sequence length="437" mass="49955">MDNDAFKEKIRSYSTLNSLYHETQQEIELLNKQIQVKDNIITDLKARLGRYESIYVAVGNKESLLVGPSKSLLESLCEEICKLKQSNNDMDLRGSRQSEVKHDSCREIQGLTARLREKELELENVRCQPGHEKDQEIQRLRSSLEEKEQCEATRAVLCTSLVEEAEQLRGQLGATVKVCQELLARMEKGKQAGQEAEVVAQQQNASGCSDTVGVHSKICRLQEENQQLKQKVAYVQVLNSQWQKYDSSREDYIRGLCQRLKETSGQSMMPGLGSVNPGLLHREISRLNRLLLDKMSECERLEGMRRKGQERIQTLEQQVLIYTEDFKSERADRERAQGQIGDLKEQIYQESRDLVPVCRKYIGHRISSRRLKDSSEPILRATAEIQQQPAAAAETAPIPKRNECLGLSELQCPRCLATFNDRDAAEYLSHWEECAKL</sequence>
<dbReference type="AlphaFoldDB" id="A0A3Q3W0G8"/>
<keyword evidence="5" id="KW-0862">Zinc</keyword>
<dbReference type="InterPro" id="IPR022008">
    <property type="entry name" value="EABR"/>
</dbReference>
<dbReference type="Ensembl" id="ENSMMOT00000005037.1">
    <property type="protein sequence ID" value="ENSMMOP00000004947.1"/>
    <property type="gene ID" value="ENSMMOG00000003948.1"/>
</dbReference>
<dbReference type="GO" id="GO:0034138">
    <property type="term" value="P:toll-like receptor 3 signaling pathway"/>
    <property type="evidence" value="ECO:0007669"/>
    <property type="project" value="TreeGrafter"/>
</dbReference>
<proteinExistence type="predicted"/>
<keyword evidence="3" id="KW-0479">Metal-binding</keyword>
<evidence type="ECO:0000256" key="8">
    <source>
        <dbReference type="SAM" id="Coils"/>
    </source>
</evidence>
<organism evidence="10 11">
    <name type="scientific">Mola mola</name>
    <name type="common">Ocean sunfish</name>
    <name type="synonym">Tetraodon mola</name>
    <dbReference type="NCBI Taxonomy" id="94237"/>
    <lineage>
        <taxon>Eukaryota</taxon>
        <taxon>Metazoa</taxon>
        <taxon>Chordata</taxon>
        <taxon>Craniata</taxon>
        <taxon>Vertebrata</taxon>
        <taxon>Euteleostomi</taxon>
        <taxon>Actinopterygii</taxon>
        <taxon>Neopterygii</taxon>
        <taxon>Teleostei</taxon>
        <taxon>Neoteleostei</taxon>
        <taxon>Acanthomorphata</taxon>
        <taxon>Eupercaria</taxon>
        <taxon>Tetraodontiformes</taxon>
        <taxon>Molidae</taxon>
        <taxon>Mola</taxon>
    </lineage>
</organism>
<dbReference type="GO" id="GO:0005737">
    <property type="term" value="C:cytoplasm"/>
    <property type="evidence" value="ECO:0007669"/>
    <property type="project" value="UniProtKB-SubCell"/>
</dbReference>
<comment type="subcellular location">
    <subcellularLocation>
        <location evidence="1">Cytoplasm</location>
    </subcellularLocation>
</comment>
<evidence type="ECO:0000256" key="6">
    <source>
        <dbReference type="ARBA" id="ARBA00023054"/>
    </source>
</evidence>
<keyword evidence="4 7" id="KW-0863">Zinc-finger</keyword>
<accession>A0A3Q3W0G8</accession>
<dbReference type="InterPro" id="IPR034735">
    <property type="entry name" value="NEMO_ZF"/>
</dbReference>
<evidence type="ECO:0000256" key="4">
    <source>
        <dbReference type="ARBA" id="ARBA00022771"/>
    </source>
</evidence>
<dbReference type="OMA" id="INDCAEA"/>
<evidence type="ECO:0000313" key="11">
    <source>
        <dbReference type="Proteomes" id="UP000261620"/>
    </source>
</evidence>
<evidence type="ECO:0000256" key="5">
    <source>
        <dbReference type="ARBA" id="ARBA00022833"/>
    </source>
</evidence>